<organism evidence="2 3">
    <name type="scientific">Dioscorea zingiberensis</name>
    <dbReference type="NCBI Taxonomy" id="325984"/>
    <lineage>
        <taxon>Eukaryota</taxon>
        <taxon>Viridiplantae</taxon>
        <taxon>Streptophyta</taxon>
        <taxon>Embryophyta</taxon>
        <taxon>Tracheophyta</taxon>
        <taxon>Spermatophyta</taxon>
        <taxon>Magnoliopsida</taxon>
        <taxon>Liliopsida</taxon>
        <taxon>Dioscoreales</taxon>
        <taxon>Dioscoreaceae</taxon>
        <taxon>Dioscorea</taxon>
    </lineage>
</organism>
<evidence type="ECO:0000313" key="3">
    <source>
        <dbReference type="Proteomes" id="UP001085076"/>
    </source>
</evidence>
<dbReference type="EMBL" id="JAGGNH010000057">
    <property type="protein sequence ID" value="KAJ0960844.1"/>
    <property type="molecule type" value="Genomic_DNA"/>
</dbReference>
<gene>
    <name evidence="2" type="ORF">J5N97_001293</name>
</gene>
<protein>
    <submittedName>
        <fullName evidence="2">Uncharacterized protein</fullName>
    </submittedName>
</protein>
<name>A0A9D5H2K1_9LILI</name>
<evidence type="ECO:0000313" key="2">
    <source>
        <dbReference type="EMBL" id="KAJ0960844.1"/>
    </source>
</evidence>
<reference evidence="2 3" key="1">
    <citation type="journal article" date="2022" name="Hortic Res">
        <title>The genome of Dioscorea zingiberensis sheds light on the biosynthesis, origin and evolution of the medicinally important diosgenin saponins.</title>
        <authorList>
            <person name="Li Y."/>
            <person name="Tan C."/>
            <person name="Li Z."/>
            <person name="Guo J."/>
            <person name="Li S."/>
            <person name="Chen X."/>
            <person name="Wang C."/>
            <person name="Dai X."/>
            <person name="Yang H."/>
            <person name="Song W."/>
            <person name="Hou L."/>
            <person name="Xu J."/>
            <person name="Tong Z."/>
            <person name="Xu A."/>
            <person name="Yuan X."/>
            <person name="Wang W."/>
            <person name="Yang Q."/>
            <person name="Chen L."/>
            <person name="Sun Z."/>
            <person name="Wang K."/>
            <person name="Pan B."/>
            <person name="Chen J."/>
            <person name="Bao Y."/>
            <person name="Liu F."/>
            <person name="Qi X."/>
            <person name="Gang D.R."/>
            <person name="Wen J."/>
            <person name="Li J."/>
        </authorList>
    </citation>
    <scope>NUCLEOTIDE SEQUENCE [LARGE SCALE GENOMIC DNA]</scope>
    <source>
        <strain evidence="2">Dzin_1.0</strain>
    </source>
</reference>
<dbReference type="Proteomes" id="UP001085076">
    <property type="component" value="Unassembled WGS sequence"/>
</dbReference>
<feature type="region of interest" description="Disordered" evidence="1">
    <location>
        <begin position="108"/>
        <end position="127"/>
    </location>
</feature>
<comment type="caution">
    <text evidence="2">The sequence shown here is derived from an EMBL/GenBank/DDBJ whole genome shotgun (WGS) entry which is preliminary data.</text>
</comment>
<evidence type="ECO:0000256" key="1">
    <source>
        <dbReference type="SAM" id="MobiDB-lite"/>
    </source>
</evidence>
<dbReference type="AlphaFoldDB" id="A0A9D5H2K1"/>
<sequence>MVTAEEGRSRYKVVVRVEEETAMVGVCKREEVEVETGKEEVGVLCMEVGEVGEAQYREGEEEVSWVVEEERILEVVEVGRGRDKREVVVSVAEEAVEKVKVEAEMVKEAAESNGEEEDSRWVVEVRR</sequence>
<proteinExistence type="predicted"/>
<keyword evidence="3" id="KW-1185">Reference proteome</keyword>
<accession>A0A9D5H2K1</accession>